<keyword evidence="1" id="KW-1133">Transmembrane helix</keyword>
<accession>A0A8H7CLX6</accession>
<proteinExistence type="predicted"/>
<feature type="transmembrane region" description="Helical" evidence="1">
    <location>
        <begin position="80"/>
        <end position="101"/>
    </location>
</feature>
<dbReference type="AlphaFoldDB" id="A0A8H7CLX6"/>
<name>A0A8H7CLX6_9AGAR</name>
<keyword evidence="1" id="KW-0812">Transmembrane</keyword>
<dbReference type="OrthoDB" id="3019750at2759"/>
<organism evidence="2 3">
    <name type="scientific">Mycena sanguinolenta</name>
    <dbReference type="NCBI Taxonomy" id="230812"/>
    <lineage>
        <taxon>Eukaryota</taxon>
        <taxon>Fungi</taxon>
        <taxon>Dikarya</taxon>
        <taxon>Basidiomycota</taxon>
        <taxon>Agaricomycotina</taxon>
        <taxon>Agaricomycetes</taxon>
        <taxon>Agaricomycetidae</taxon>
        <taxon>Agaricales</taxon>
        <taxon>Marasmiineae</taxon>
        <taxon>Mycenaceae</taxon>
        <taxon>Mycena</taxon>
    </lineage>
</organism>
<evidence type="ECO:0000313" key="2">
    <source>
        <dbReference type="EMBL" id="KAF7340797.1"/>
    </source>
</evidence>
<keyword evidence="3" id="KW-1185">Reference proteome</keyword>
<sequence>MAWSCVIATGATTQMAVTIATAVEAAHLVENLLHAQASNYPTLILLKVQDIVGTINNFATDSLFVELCRCYVIWGCRYKILILPGILMVFTVVLGLVGANSSTGPSITKPQSVYGFAAATNLVLTALTAGRILWIRRTASFAGVNNSFRARCNRALGLILESGLIYCITAIFLVVTASLDAPEVYAVELGVVSQLLNTIPTFTLVYVGLDNTIHKSNLGNNPEAPLSRGTASRFVAAQRSQSTGVLDIS</sequence>
<gene>
    <name evidence="2" type="ORF">MSAN_02108800</name>
</gene>
<evidence type="ECO:0000256" key="1">
    <source>
        <dbReference type="SAM" id="Phobius"/>
    </source>
</evidence>
<feature type="transmembrane region" description="Helical" evidence="1">
    <location>
        <begin position="155"/>
        <end position="179"/>
    </location>
</feature>
<feature type="transmembrane region" description="Helical" evidence="1">
    <location>
        <begin position="191"/>
        <end position="209"/>
    </location>
</feature>
<dbReference type="EMBL" id="JACAZH010000029">
    <property type="protein sequence ID" value="KAF7340797.1"/>
    <property type="molecule type" value="Genomic_DNA"/>
</dbReference>
<dbReference type="Proteomes" id="UP000623467">
    <property type="component" value="Unassembled WGS sequence"/>
</dbReference>
<protein>
    <submittedName>
        <fullName evidence="2">Uncharacterized protein</fullName>
    </submittedName>
</protein>
<comment type="caution">
    <text evidence="2">The sequence shown here is derived from an EMBL/GenBank/DDBJ whole genome shotgun (WGS) entry which is preliminary data.</text>
</comment>
<feature type="transmembrane region" description="Helical" evidence="1">
    <location>
        <begin position="113"/>
        <end position="134"/>
    </location>
</feature>
<reference evidence="2" key="1">
    <citation type="submission" date="2020-05" db="EMBL/GenBank/DDBJ databases">
        <title>Mycena genomes resolve the evolution of fungal bioluminescence.</title>
        <authorList>
            <person name="Tsai I.J."/>
        </authorList>
    </citation>
    <scope>NUCLEOTIDE SEQUENCE</scope>
    <source>
        <strain evidence="2">160909Yilan</strain>
    </source>
</reference>
<keyword evidence="1" id="KW-0472">Membrane</keyword>
<evidence type="ECO:0000313" key="3">
    <source>
        <dbReference type="Proteomes" id="UP000623467"/>
    </source>
</evidence>